<comment type="caution">
    <text evidence="2">The sequence shown here is derived from an EMBL/GenBank/DDBJ whole genome shotgun (WGS) entry which is preliminary data.</text>
</comment>
<gene>
    <name evidence="2" type="ORF">K0U00_02405</name>
</gene>
<keyword evidence="3" id="KW-1185">Reference proteome</keyword>
<evidence type="ECO:0008006" key="4">
    <source>
        <dbReference type="Google" id="ProtNLM"/>
    </source>
</evidence>
<accession>A0ABS7BW69</accession>
<keyword evidence="1" id="KW-0472">Membrane</keyword>
<keyword evidence="1" id="KW-0812">Transmembrane</keyword>
<protein>
    <recommendedName>
        <fullName evidence="4">RDD domain-containing protein</fullName>
    </recommendedName>
</protein>
<dbReference type="EMBL" id="JAHZIK010000024">
    <property type="protein sequence ID" value="MBW7452894.1"/>
    <property type="molecule type" value="Genomic_DNA"/>
</dbReference>
<evidence type="ECO:0000313" key="3">
    <source>
        <dbReference type="Proteomes" id="UP001519887"/>
    </source>
</evidence>
<organism evidence="2 3">
    <name type="scientific">Paenibacillus sepulcri</name>
    <dbReference type="NCBI Taxonomy" id="359917"/>
    <lineage>
        <taxon>Bacteria</taxon>
        <taxon>Bacillati</taxon>
        <taxon>Bacillota</taxon>
        <taxon>Bacilli</taxon>
        <taxon>Bacillales</taxon>
        <taxon>Paenibacillaceae</taxon>
        <taxon>Paenibacillus</taxon>
    </lineage>
</organism>
<feature type="transmembrane region" description="Helical" evidence="1">
    <location>
        <begin position="20"/>
        <end position="50"/>
    </location>
</feature>
<evidence type="ECO:0000313" key="2">
    <source>
        <dbReference type="EMBL" id="MBW7452894.1"/>
    </source>
</evidence>
<keyword evidence="1" id="KW-1133">Transmembrane helix</keyword>
<sequence>MNKKLIVFYTIKGSTIKKIIIFDIFVGTGIYYLLKIVISSTIIATIGSLIGTEGAKKLNFVDVRKEAVITL</sequence>
<dbReference type="Proteomes" id="UP001519887">
    <property type="component" value="Unassembled WGS sequence"/>
</dbReference>
<reference evidence="2 3" key="1">
    <citation type="submission" date="2021-07" db="EMBL/GenBank/DDBJ databases">
        <title>Paenibacillus radiodurans sp. nov., isolated from the southeastern edge of Tengger Desert.</title>
        <authorList>
            <person name="Zhang G."/>
        </authorList>
    </citation>
    <scope>NUCLEOTIDE SEQUENCE [LARGE SCALE GENOMIC DNA]</scope>
    <source>
        <strain evidence="2 3">CCM 7311</strain>
    </source>
</reference>
<proteinExistence type="predicted"/>
<name>A0ABS7BW69_9BACL</name>
<evidence type="ECO:0000256" key="1">
    <source>
        <dbReference type="SAM" id="Phobius"/>
    </source>
</evidence>